<evidence type="ECO:0000259" key="5">
    <source>
        <dbReference type="Pfam" id="PF08662"/>
    </source>
</evidence>
<dbReference type="Pfam" id="PF08662">
    <property type="entry name" value="eIF2A"/>
    <property type="match status" value="1"/>
</dbReference>
<feature type="repeat" description="WD" evidence="3">
    <location>
        <begin position="208"/>
        <end position="249"/>
    </location>
</feature>
<dbReference type="InterPro" id="IPR001680">
    <property type="entry name" value="WD40_rpt"/>
</dbReference>
<feature type="repeat" description="WD" evidence="3">
    <location>
        <begin position="401"/>
        <end position="430"/>
    </location>
</feature>
<dbReference type="SUPFAM" id="SSF50978">
    <property type="entry name" value="WD40 repeat-like"/>
    <property type="match status" value="1"/>
</dbReference>
<dbReference type="CDD" id="cd00200">
    <property type="entry name" value="WD40"/>
    <property type="match status" value="1"/>
</dbReference>
<dbReference type="AlphaFoldDB" id="A0ABD1YSC2"/>
<keyword evidence="2" id="KW-0677">Repeat</keyword>
<feature type="domain" description="Translation initiation factor beta propellor-like" evidence="5">
    <location>
        <begin position="210"/>
        <end position="333"/>
    </location>
</feature>
<keyword evidence="1 3" id="KW-0853">WD repeat</keyword>
<dbReference type="InterPro" id="IPR036322">
    <property type="entry name" value="WD40_repeat_dom_sf"/>
</dbReference>
<accession>A0ABD1YSC2</accession>
<dbReference type="Gene3D" id="2.130.10.10">
    <property type="entry name" value="YVTN repeat-like/Quinoprotein amine dehydrogenase"/>
    <property type="match status" value="1"/>
</dbReference>
<dbReference type="PROSITE" id="PS50082">
    <property type="entry name" value="WD_REPEATS_2"/>
    <property type="match status" value="3"/>
</dbReference>
<reference evidence="6 7" key="1">
    <citation type="submission" date="2024-09" db="EMBL/GenBank/DDBJ databases">
        <title>Chromosome-scale assembly of Riccia fluitans.</title>
        <authorList>
            <person name="Paukszto L."/>
            <person name="Sawicki J."/>
            <person name="Karawczyk K."/>
            <person name="Piernik-Szablinska J."/>
            <person name="Szczecinska M."/>
            <person name="Mazdziarz M."/>
        </authorList>
    </citation>
    <scope>NUCLEOTIDE SEQUENCE [LARGE SCALE GENOMIC DNA]</scope>
    <source>
        <strain evidence="6">Rf_01</strain>
        <tissue evidence="6">Aerial parts of the thallus</tissue>
    </source>
</reference>
<evidence type="ECO:0000256" key="2">
    <source>
        <dbReference type="ARBA" id="ARBA00022737"/>
    </source>
</evidence>
<comment type="caution">
    <text evidence="6">The sequence shown here is derived from an EMBL/GenBank/DDBJ whole genome shotgun (WGS) entry which is preliminary data.</text>
</comment>
<dbReference type="Pfam" id="PF00400">
    <property type="entry name" value="WD40"/>
    <property type="match status" value="3"/>
</dbReference>
<dbReference type="InterPro" id="IPR053053">
    <property type="entry name" value="WD_repeat_protein"/>
</dbReference>
<evidence type="ECO:0000313" key="6">
    <source>
        <dbReference type="EMBL" id="KAL2633680.1"/>
    </source>
</evidence>
<dbReference type="InterPro" id="IPR019775">
    <property type="entry name" value="WD40_repeat_CS"/>
</dbReference>
<feature type="repeat" description="WD" evidence="3">
    <location>
        <begin position="162"/>
        <end position="204"/>
    </location>
</feature>
<dbReference type="PANTHER" id="PTHR44566:SF1">
    <property type="entry name" value="WD REPEAT-CONTAINING PROTEIN 25"/>
    <property type="match status" value="1"/>
</dbReference>
<sequence length="464" mass="51674">MDALIAAYESDEDDAVHKSVPGASQKSFDGREAKRMKTKTLWDPRPLSSTDSYLGDAGMGRLTGGASYSWSSGASVEQRNLQVNPAAPSLASGRYVSKRERPAAALAETTCSVTPTTHPVTDAGVKFILTPDLPYHIRRTLENIDPHASNFNRVPKGVTHQIQGHTNVINAVRWSPLHAPLLASASMDNAVRVWNVWNASEQQMVQQLSSHTGAVKDVQWSTDGKHLLSCGFDRTARLTDVEYGSEISVFTDEQFLNVVRFHPFERNIFLAGGGKGSLKMWDIRSRKHFKEYPKSMGQILDIDFNKDGRRFVSSSDIAKRNSSDKAIIVWDSDKQIALSNQVYLEAYTCPAVRYHPFEETFIAQSNASYIAIFSGRPPFKMNRYKRFEGHEVSANRIQCNFSPDGAFIVTGSADGTVHFYNFRSSSVLKKFDSHEQVCTDVSFHPVLPSVVASCSWDGRICIYE</sequence>
<dbReference type="SMART" id="SM00320">
    <property type="entry name" value="WD40"/>
    <property type="match status" value="6"/>
</dbReference>
<name>A0ABD1YSC2_9MARC</name>
<dbReference type="Proteomes" id="UP001605036">
    <property type="component" value="Unassembled WGS sequence"/>
</dbReference>
<organism evidence="6 7">
    <name type="scientific">Riccia fluitans</name>
    <dbReference type="NCBI Taxonomy" id="41844"/>
    <lineage>
        <taxon>Eukaryota</taxon>
        <taxon>Viridiplantae</taxon>
        <taxon>Streptophyta</taxon>
        <taxon>Embryophyta</taxon>
        <taxon>Marchantiophyta</taxon>
        <taxon>Marchantiopsida</taxon>
        <taxon>Marchantiidae</taxon>
        <taxon>Marchantiales</taxon>
        <taxon>Ricciaceae</taxon>
        <taxon>Riccia</taxon>
    </lineage>
</organism>
<dbReference type="PROSITE" id="PS00678">
    <property type="entry name" value="WD_REPEATS_1"/>
    <property type="match status" value="1"/>
</dbReference>
<evidence type="ECO:0000256" key="3">
    <source>
        <dbReference type="PROSITE-ProRule" id="PRU00221"/>
    </source>
</evidence>
<dbReference type="PROSITE" id="PS50294">
    <property type="entry name" value="WD_REPEATS_REGION"/>
    <property type="match status" value="1"/>
</dbReference>
<protein>
    <recommendedName>
        <fullName evidence="5">Translation initiation factor beta propellor-like domain-containing protein</fullName>
    </recommendedName>
</protein>
<dbReference type="InterPro" id="IPR013979">
    <property type="entry name" value="TIF_beta_prop-like"/>
</dbReference>
<evidence type="ECO:0000256" key="1">
    <source>
        <dbReference type="ARBA" id="ARBA00022574"/>
    </source>
</evidence>
<gene>
    <name evidence="6" type="ORF">R1flu_005159</name>
</gene>
<dbReference type="InterPro" id="IPR015943">
    <property type="entry name" value="WD40/YVTN_repeat-like_dom_sf"/>
</dbReference>
<feature type="region of interest" description="Disordered" evidence="4">
    <location>
        <begin position="9"/>
        <end position="38"/>
    </location>
</feature>
<proteinExistence type="predicted"/>
<evidence type="ECO:0000313" key="7">
    <source>
        <dbReference type="Proteomes" id="UP001605036"/>
    </source>
</evidence>
<dbReference type="EMBL" id="JBHFFA010000003">
    <property type="protein sequence ID" value="KAL2633680.1"/>
    <property type="molecule type" value="Genomic_DNA"/>
</dbReference>
<keyword evidence="7" id="KW-1185">Reference proteome</keyword>
<dbReference type="PANTHER" id="PTHR44566">
    <property type="entry name" value="TRANSDUCIN/WD40 REPEAT-LIKE SUPERFAMILY PROTEIN"/>
    <property type="match status" value="1"/>
</dbReference>
<evidence type="ECO:0000256" key="4">
    <source>
        <dbReference type="SAM" id="MobiDB-lite"/>
    </source>
</evidence>